<keyword evidence="5" id="KW-1185">Reference proteome</keyword>
<dbReference type="EMBL" id="JAUSWJ010000001">
    <property type="protein sequence ID" value="MDQ0518330.1"/>
    <property type="molecule type" value="Genomic_DNA"/>
</dbReference>
<dbReference type="PANTHER" id="PTHR43877">
    <property type="entry name" value="AMINOALKYLPHOSPHONATE N-ACETYLTRANSFERASE-RELATED-RELATED"/>
    <property type="match status" value="1"/>
</dbReference>
<protein>
    <submittedName>
        <fullName evidence="4">RimJ/RimL family protein N-acetyltransferase</fullName>
    </submittedName>
</protein>
<dbReference type="Pfam" id="PF00583">
    <property type="entry name" value="Acetyltransf_1"/>
    <property type="match status" value="1"/>
</dbReference>
<dbReference type="InterPro" id="IPR016181">
    <property type="entry name" value="Acyl_CoA_acyltransferase"/>
</dbReference>
<dbReference type="SUPFAM" id="SSF55729">
    <property type="entry name" value="Acyl-CoA N-acyltransferases (Nat)"/>
    <property type="match status" value="1"/>
</dbReference>
<feature type="domain" description="N-acetyltransferase" evidence="3">
    <location>
        <begin position="2"/>
        <end position="163"/>
    </location>
</feature>
<evidence type="ECO:0000259" key="3">
    <source>
        <dbReference type="PROSITE" id="PS51186"/>
    </source>
</evidence>
<dbReference type="PROSITE" id="PS51186">
    <property type="entry name" value="GNAT"/>
    <property type="match status" value="1"/>
</dbReference>
<evidence type="ECO:0000256" key="1">
    <source>
        <dbReference type="ARBA" id="ARBA00022679"/>
    </source>
</evidence>
<comment type="caution">
    <text evidence="4">The sequence shown here is derived from an EMBL/GenBank/DDBJ whole genome shotgun (WGS) entry which is preliminary data.</text>
</comment>
<sequence>MVVVRPIREDDIEGFRAAVDRVAREKRFLARIEGPSFEQASRFILGNLASGNPQFVADADGFVVGWCDVIRQDHLPIYAHSGTLGMGLVPEWRGKGVGRRLIEAAVAAAFTAGMTRVQLTVRADNEAAIMLYRRIGFADEGYHRGTDRIDGITYDTRSMALLA</sequence>
<dbReference type="Gene3D" id="3.40.630.30">
    <property type="match status" value="1"/>
</dbReference>
<evidence type="ECO:0000313" key="5">
    <source>
        <dbReference type="Proteomes" id="UP001223743"/>
    </source>
</evidence>
<organism evidence="4 5">
    <name type="scientific">Kaistia geumhonensis</name>
    <dbReference type="NCBI Taxonomy" id="410839"/>
    <lineage>
        <taxon>Bacteria</taxon>
        <taxon>Pseudomonadati</taxon>
        <taxon>Pseudomonadota</taxon>
        <taxon>Alphaproteobacteria</taxon>
        <taxon>Hyphomicrobiales</taxon>
        <taxon>Kaistiaceae</taxon>
        <taxon>Kaistia</taxon>
    </lineage>
</organism>
<dbReference type="InterPro" id="IPR050832">
    <property type="entry name" value="Bact_Acetyltransf"/>
</dbReference>
<dbReference type="Proteomes" id="UP001223743">
    <property type="component" value="Unassembled WGS sequence"/>
</dbReference>
<dbReference type="PANTHER" id="PTHR43877:SF2">
    <property type="entry name" value="AMINOALKYLPHOSPHONATE N-ACETYLTRANSFERASE-RELATED"/>
    <property type="match status" value="1"/>
</dbReference>
<name>A0ABU0MBJ0_9HYPH</name>
<evidence type="ECO:0000256" key="2">
    <source>
        <dbReference type="ARBA" id="ARBA00023315"/>
    </source>
</evidence>
<reference evidence="4 5" key="1">
    <citation type="submission" date="2023-07" db="EMBL/GenBank/DDBJ databases">
        <title>Genomic Encyclopedia of Type Strains, Phase IV (KMG-IV): sequencing the most valuable type-strain genomes for metagenomic binning, comparative biology and taxonomic classification.</title>
        <authorList>
            <person name="Goeker M."/>
        </authorList>
    </citation>
    <scope>NUCLEOTIDE SEQUENCE [LARGE SCALE GENOMIC DNA]</scope>
    <source>
        <strain evidence="4 5">B1-1</strain>
    </source>
</reference>
<dbReference type="RefSeq" id="WP_266283809.1">
    <property type="nucleotide sequence ID" value="NZ_JAPKNF010000003.1"/>
</dbReference>
<accession>A0ABU0MBJ0</accession>
<evidence type="ECO:0000313" key="4">
    <source>
        <dbReference type="EMBL" id="MDQ0518330.1"/>
    </source>
</evidence>
<gene>
    <name evidence="4" type="ORF">QO015_003943</name>
</gene>
<keyword evidence="1" id="KW-0808">Transferase</keyword>
<dbReference type="CDD" id="cd04301">
    <property type="entry name" value="NAT_SF"/>
    <property type="match status" value="1"/>
</dbReference>
<keyword evidence="2" id="KW-0012">Acyltransferase</keyword>
<dbReference type="InterPro" id="IPR000182">
    <property type="entry name" value="GNAT_dom"/>
</dbReference>
<proteinExistence type="predicted"/>